<accession>A0ABP0H483</accession>
<name>A0ABP0H483_CLALP</name>
<dbReference type="PANTHER" id="PTHR35836">
    <property type="entry name" value="VCBS REPEAT-CONTAINING PROTEIN"/>
    <property type="match status" value="1"/>
</dbReference>
<proteinExistence type="predicted"/>
<protein>
    <recommendedName>
        <fullName evidence="3">FG-GAP repeat protein</fullName>
    </recommendedName>
</protein>
<dbReference type="SUPFAM" id="SSF69318">
    <property type="entry name" value="Integrin alpha N-terminal domain"/>
    <property type="match status" value="1"/>
</dbReference>
<dbReference type="PANTHER" id="PTHR35836:SF1">
    <property type="entry name" value="VCBS REPEAT-CONTAINING PROTEIN"/>
    <property type="match status" value="1"/>
</dbReference>
<reference evidence="1 2" key="1">
    <citation type="submission" date="2024-02" db="EMBL/GenBank/DDBJ databases">
        <authorList>
            <person name="Daric V."/>
            <person name="Darras S."/>
        </authorList>
    </citation>
    <scope>NUCLEOTIDE SEQUENCE [LARGE SCALE GENOMIC DNA]</scope>
</reference>
<dbReference type="EMBL" id="CAWYQH010000163">
    <property type="protein sequence ID" value="CAK8697335.1"/>
    <property type="molecule type" value="Genomic_DNA"/>
</dbReference>
<organism evidence="1 2">
    <name type="scientific">Clavelina lepadiformis</name>
    <name type="common">Light-bulb sea squirt</name>
    <name type="synonym">Ascidia lepadiformis</name>
    <dbReference type="NCBI Taxonomy" id="159417"/>
    <lineage>
        <taxon>Eukaryota</taxon>
        <taxon>Metazoa</taxon>
        <taxon>Chordata</taxon>
        <taxon>Tunicata</taxon>
        <taxon>Ascidiacea</taxon>
        <taxon>Aplousobranchia</taxon>
        <taxon>Clavelinidae</taxon>
        <taxon>Clavelina</taxon>
    </lineage>
</organism>
<gene>
    <name evidence="1" type="ORF">CVLEPA_LOCUS30583</name>
</gene>
<comment type="caution">
    <text evidence="1">The sequence shown here is derived from an EMBL/GenBank/DDBJ whole genome shotgun (WGS) entry which is preliminary data.</text>
</comment>
<evidence type="ECO:0000313" key="2">
    <source>
        <dbReference type="Proteomes" id="UP001642483"/>
    </source>
</evidence>
<keyword evidence="2" id="KW-1185">Reference proteome</keyword>
<sequence length="71" mass="7862">MLTGDDDGQAWVLTADSEEQTEWSYSATVIYTQRKGTVGAIAVGDADGDGYAEVFLPSYEEKFIRVMTYLQ</sequence>
<dbReference type="InterPro" id="IPR028994">
    <property type="entry name" value="Integrin_alpha_N"/>
</dbReference>
<evidence type="ECO:0000313" key="1">
    <source>
        <dbReference type="EMBL" id="CAK8697335.1"/>
    </source>
</evidence>
<evidence type="ECO:0008006" key="3">
    <source>
        <dbReference type="Google" id="ProtNLM"/>
    </source>
</evidence>
<dbReference type="Proteomes" id="UP001642483">
    <property type="component" value="Unassembled WGS sequence"/>
</dbReference>